<dbReference type="PANTHER" id="PTHR43075:SF1">
    <property type="entry name" value="FORMATE LYASE ACTIVATING ENZYME, PUTATIVE (AFU_ORTHOLOGUE AFUA_2G15630)-RELATED"/>
    <property type="match status" value="1"/>
</dbReference>
<reference evidence="1" key="1">
    <citation type="journal article" date="2014" name="Front. Microbiol.">
        <title>High frequency of phylogenetically diverse reductive dehalogenase-homologous genes in deep subseafloor sedimentary metagenomes.</title>
        <authorList>
            <person name="Kawai M."/>
            <person name="Futagami T."/>
            <person name="Toyoda A."/>
            <person name="Takaki Y."/>
            <person name="Nishi S."/>
            <person name="Hori S."/>
            <person name="Arai W."/>
            <person name="Tsubouchi T."/>
            <person name="Morono Y."/>
            <person name="Uchiyama I."/>
            <person name="Ito T."/>
            <person name="Fujiyama A."/>
            <person name="Inagaki F."/>
            <person name="Takami H."/>
        </authorList>
    </citation>
    <scope>NUCLEOTIDE SEQUENCE</scope>
    <source>
        <strain evidence="1">Expedition CK06-06</strain>
    </source>
</reference>
<protein>
    <recommendedName>
        <fullName evidence="2">Radical SAM core domain-containing protein</fullName>
    </recommendedName>
</protein>
<evidence type="ECO:0000313" key="1">
    <source>
        <dbReference type="EMBL" id="GAF69504.1"/>
    </source>
</evidence>
<organism evidence="1">
    <name type="scientific">marine sediment metagenome</name>
    <dbReference type="NCBI Taxonomy" id="412755"/>
    <lineage>
        <taxon>unclassified sequences</taxon>
        <taxon>metagenomes</taxon>
        <taxon>ecological metagenomes</taxon>
    </lineage>
</organism>
<comment type="caution">
    <text evidence="1">The sequence shown here is derived from an EMBL/GenBank/DDBJ whole genome shotgun (WGS) entry which is preliminary data.</text>
</comment>
<dbReference type="AlphaFoldDB" id="X0RL16"/>
<dbReference type="InterPro" id="IPR040085">
    <property type="entry name" value="MJ0674-like"/>
</dbReference>
<sequence length="179" mass="20018">MLSLQAKGCHNINLVSPTHVVPYILEALLTAASMGLNLPLVYNTGGYDSVETLKLLDGIIDIYMPDMKYSDDKIAEEFSGIKDYPKVNKAAIKEMHRQVGDLEINDEGIAQRGLLIRHLVLPNRLAGTQEIVRFLAQEVSTNTYLNIMAQYHPCYKAFNIPQLARPISEQEFSEAIKLA</sequence>
<dbReference type="PANTHER" id="PTHR43075">
    <property type="entry name" value="FORMATE LYASE ACTIVATING ENZYME, PUTATIVE (AFU_ORTHOLOGUE AFUA_2G15630)-RELATED"/>
    <property type="match status" value="1"/>
</dbReference>
<gene>
    <name evidence="1" type="ORF">S01H1_10151</name>
</gene>
<evidence type="ECO:0008006" key="2">
    <source>
        <dbReference type="Google" id="ProtNLM"/>
    </source>
</evidence>
<dbReference type="EMBL" id="BARS01005187">
    <property type="protein sequence ID" value="GAF69504.1"/>
    <property type="molecule type" value="Genomic_DNA"/>
</dbReference>
<accession>X0RL16</accession>
<name>X0RL16_9ZZZZ</name>
<proteinExistence type="predicted"/>
<feature type="non-terminal residue" evidence="1">
    <location>
        <position position="179"/>
    </location>
</feature>